<feature type="non-terminal residue" evidence="12">
    <location>
        <position position="1"/>
    </location>
</feature>
<organism evidence="12 13">
    <name type="scientific">Cotesia glomerata</name>
    <name type="common">Lepidopteran parasitic wasp</name>
    <name type="synonym">Apanteles glomeratus</name>
    <dbReference type="NCBI Taxonomy" id="32391"/>
    <lineage>
        <taxon>Eukaryota</taxon>
        <taxon>Metazoa</taxon>
        <taxon>Ecdysozoa</taxon>
        <taxon>Arthropoda</taxon>
        <taxon>Hexapoda</taxon>
        <taxon>Insecta</taxon>
        <taxon>Pterygota</taxon>
        <taxon>Neoptera</taxon>
        <taxon>Endopterygota</taxon>
        <taxon>Hymenoptera</taxon>
        <taxon>Apocrita</taxon>
        <taxon>Ichneumonoidea</taxon>
        <taxon>Braconidae</taxon>
        <taxon>Microgastrinae</taxon>
        <taxon>Cotesia</taxon>
    </lineage>
</organism>
<keyword evidence="13" id="KW-1185">Reference proteome</keyword>
<evidence type="ECO:0000256" key="5">
    <source>
        <dbReference type="ARBA" id="ARBA00022845"/>
    </source>
</evidence>
<evidence type="ECO:0000256" key="9">
    <source>
        <dbReference type="ARBA" id="ARBA00023128"/>
    </source>
</evidence>
<dbReference type="GO" id="GO:0043024">
    <property type="term" value="F:ribosomal small subunit binding"/>
    <property type="evidence" value="ECO:0007669"/>
    <property type="project" value="InterPro"/>
</dbReference>
<evidence type="ECO:0000256" key="7">
    <source>
        <dbReference type="ARBA" id="ARBA00022946"/>
    </source>
</evidence>
<keyword evidence="6" id="KW-0694">RNA-binding</keyword>
<comment type="subcellular location">
    <subcellularLocation>
        <location evidence="1">Mitochondrion</location>
    </subcellularLocation>
</comment>
<comment type="caution">
    <text evidence="12">The sequence shown here is derived from an EMBL/GenBank/DDBJ whole genome shotgun (WGS) entry which is preliminary data.</text>
</comment>
<evidence type="ECO:0000256" key="11">
    <source>
        <dbReference type="ARBA" id="ARBA00035134"/>
    </source>
</evidence>
<evidence type="ECO:0000256" key="6">
    <source>
        <dbReference type="ARBA" id="ARBA00022884"/>
    </source>
</evidence>
<keyword evidence="3" id="KW-0699">rRNA-binding</keyword>
<evidence type="ECO:0000256" key="8">
    <source>
        <dbReference type="ARBA" id="ARBA00022980"/>
    </source>
</evidence>
<keyword evidence="10" id="KW-0687">Ribonucleoprotein</keyword>
<dbReference type="AlphaFoldDB" id="A0AAV7IGB8"/>
<dbReference type="InterPro" id="IPR037387">
    <property type="entry name" value="PTCD3"/>
</dbReference>
<evidence type="ECO:0000256" key="1">
    <source>
        <dbReference type="ARBA" id="ARBA00004173"/>
    </source>
</evidence>
<dbReference type="GO" id="GO:0005739">
    <property type="term" value="C:mitochondrion"/>
    <property type="evidence" value="ECO:0007669"/>
    <property type="project" value="UniProtKB-SubCell"/>
</dbReference>
<gene>
    <name evidence="12" type="ORF">KQX54_006230</name>
</gene>
<evidence type="ECO:0000256" key="4">
    <source>
        <dbReference type="ARBA" id="ARBA00022737"/>
    </source>
</evidence>
<evidence type="ECO:0000256" key="10">
    <source>
        <dbReference type="ARBA" id="ARBA00023274"/>
    </source>
</evidence>
<dbReference type="PANTHER" id="PTHR16276">
    <property type="entry name" value="PENTATRICOPEPTIDE REPEAT DOMAIN-CONTAINING PROTEIN 3"/>
    <property type="match status" value="1"/>
</dbReference>
<reference evidence="12 13" key="1">
    <citation type="journal article" date="2021" name="J. Hered.">
        <title>A chromosome-level genome assembly of the parasitoid wasp, Cotesia glomerata (Hymenoptera: Braconidae).</title>
        <authorList>
            <person name="Pinto B.J."/>
            <person name="Weis J.J."/>
            <person name="Gamble T."/>
            <person name="Ode P.J."/>
            <person name="Paul R."/>
            <person name="Zaspel J.M."/>
        </authorList>
    </citation>
    <scope>NUCLEOTIDE SEQUENCE [LARGE SCALE GENOMIC DNA]</scope>
    <source>
        <strain evidence="12">CgM1</strain>
    </source>
</reference>
<dbReference type="Gene3D" id="1.25.40.10">
    <property type="entry name" value="Tetratricopeptide repeat domain"/>
    <property type="match status" value="1"/>
</dbReference>
<keyword evidence="4" id="KW-0677">Repeat</keyword>
<dbReference type="GO" id="GO:0006417">
    <property type="term" value="P:regulation of translation"/>
    <property type="evidence" value="ECO:0007669"/>
    <property type="project" value="UniProtKB-KW"/>
</dbReference>
<comment type="similarity">
    <text evidence="2">Belongs to the mitochondrion-specific ribosomal protein mS39 family.</text>
</comment>
<accession>A0AAV7IGB8</accession>
<dbReference type="Pfam" id="PF13812">
    <property type="entry name" value="PPR_3"/>
    <property type="match status" value="1"/>
</dbReference>
<sequence>ALSSSLVSTRLQSSLAGNATATSSSTIQIPIYKERKPTDVLRALEGTIKRDPTAPHYKYIDDPYLIPVSQSTKRSYALAKEAGRKAAMWIRQELSYLFDHRVMDPVIESFLPKIEYTSKDQVSEEVLKKVIKDANPSDALTIYKLLEEQVSVETKSELFQLLCYYNNEEPLSEELMANKWFKNDSKTPSWKPCSETDKLFAFLKEQGGKIAADAYSAMICGNAKYMNAERAWQLSEEADRLNIPLTIEAYNYIISLATAITDNGSERKKIVLNTMKKIKELGLEPNIGTLNSALKVTSRMNRNNAEEFCRLLFGEFKSIGIEPSLASYYYALKTFYRKDSPACSLLREIMNKIKNKAFVAQSKADTLFFPFAMDVAANIIIDPELGDQIHKLLLTGDNYNFIGNNFGENIYYRHYFMLQAQNCPIDAFMNNYYDVIVPNIYVPEPMVMNAILSTLEFSDPDISREYLARIWSHMVQFEHLERKNLVSKALNLMRVHCKPDKNSPFNAIFADAAWTVWKYVLLQQERRIQTLNWEGRILGDMAILCLRADEVDNSATIVTYLLEKQSSTIGVPDFEQLDILLDGFIMKCFAPPTMDLVAYCAENDFPEVPGMVEKIESNLSLTEWQHNRLRSFVDANEGSKKKPRI</sequence>
<proteinExistence type="inferred from homology"/>
<protein>
    <recommendedName>
        <fullName evidence="11">Small ribosomal subunit protein mS39</fullName>
    </recommendedName>
</protein>
<dbReference type="EMBL" id="JAHXZJ010000374">
    <property type="protein sequence ID" value="KAH0560601.1"/>
    <property type="molecule type" value="Genomic_DNA"/>
</dbReference>
<evidence type="ECO:0000313" key="13">
    <source>
        <dbReference type="Proteomes" id="UP000826195"/>
    </source>
</evidence>
<evidence type="ECO:0000256" key="3">
    <source>
        <dbReference type="ARBA" id="ARBA00022730"/>
    </source>
</evidence>
<keyword evidence="9" id="KW-0496">Mitochondrion</keyword>
<dbReference type="GO" id="GO:0005840">
    <property type="term" value="C:ribosome"/>
    <property type="evidence" value="ECO:0007669"/>
    <property type="project" value="UniProtKB-KW"/>
</dbReference>
<dbReference type="GO" id="GO:1990904">
    <property type="term" value="C:ribonucleoprotein complex"/>
    <property type="evidence" value="ECO:0007669"/>
    <property type="project" value="UniProtKB-KW"/>
</dbReference>
<dbReference type="Proteomes" id="UP000826195">
    <property type="component" value="Unassembled WGS sequence"/>
</dbReference>
<keyword evidence="7" id="KW-0809">Transit peptide</keyword>
<dbReference type="Pfam" id="PF22330">
    <property type="entry name" value="Rib_mS39_PPR"/>
    <property type="match status" value="1"/>
</dbReference>
<evidence type="ECO:0000256" key="2">
    <source>
        <dbReference type="ARBA" id="ARBA00008551"/>
    </source>
</evidence>
<dbReference type="InterPro" id="IPR002885">
    <property type="entry name" value="PPR_rpt"/>
</dbReference>
<evidence type="ECO:0000313" key="12">
    <source>
        <dbReference type="EMBL" id="KAH0560601.1"/>
    </source>
</evidence>
<name>A0AAV7IGB8_COTGL</name>
<keyword evidence="5" id="KW-0810">Translation regulation</keyword>
<dbReference type="InterPro" id="IPR055063">
    <property type="entry name" value="Rib_mS39_PPR"/>
</dbReference>
<dbReference type="GO" id="GO:0032543">
    <property type="term" value="P:mitochondrial translation"/>
    <property type="evidence" value="ECO:0007669"/>
    <property type="project" value="InterPro"/>
</dbReference>
<dbReference type="PANTHER" id="PTHR16276:SF1">
    <property type="entry name" value="SMALL RIBOSOMAL SUBUNIT PROTEIN MS39"/>
    <property type="match status" value="1"/>
</dbReference>
<dbReference type="GO" id="GO:0019843">
    <property type="term" value="F:rRNA binding"/>
    <property type="evidence" value="ECO:0007669"/>
    <property type="project" value="UniProtKB-KW"/>
</dbReference>
<keyword evidence="8" id="KW-0689">Ribosomal protein</keyword>
<dbReference type="InterPro" id="IPR011990">
    <property type="entry name" value="TPR-like_helical_dom_sf"/>
</dbReference>